<dbReference type="Pfam" id="PF15312">
    <property type="entry name" value="JSRP"/>
    <property type="match status" value="1"/>
</dbReference>
<feature type="compositionally biased region" description="Polar residues" evidence="1">
    <location>
        <begin position="128"/>
        <end position="141"/>
    </location>
</feature>
<accession>A0A6G0II73</accession>
<feature type="compositionally biased region" description="Basic and acidic residues" evidence="1">
    <location>
        <begin position="266"/>
        <end position="280"/>
    </location>
</feature>
<feature type="compositionally biased region" description="Polar residues" evidence="1">
    <location>
        <begin position="190"/>
        <end position="203"/>
    </location>
</feature>
<comment type="caution">
    <text evidence="2">The sequence shown here is derived from an EMBL/GenBank/DDBJ whole genome shotgun (WGS) entry which is preliminary data.</text>
</comment>
<feature type="compositionally biased region" description="Basic and acidic residues" evidence="1">
    <location>
        <begin position="298"/>
        <end position="317"/>
    </location>
</feature>
<dbReference type="EMBL" id="REGW02000010">
    <property type="protein sequence ID" value="KAE8291003.1"/>
    <property type="molecule type" value="Genomic_DNA"/>
</dbReference>
<feature type="region of interest" description="Disordered" evidence="1">
    <location>
        <begin position="43"/>
        <end position="84"/>
    </location>
</feature>
<protein>
    <submittedName>
        <fullName evidence="2">Uncharacterized protein</fullName>
    </submittedName>
</protein>
<dbReference type="InterPro" id="IPR026178">
    <property type="entry name" value="JSRP1"/>
</dbReference>
<feature type="region of interest" description="Disordered" evidence="1">
    <location>
        <begin position="102"/>
        <end position="141"/>
    </location>
</feature>
<evidence type="ECO:0000313" key="3">
    <source>
        <dbReference type="Proteomes" id="UP000424527"/>
    </source>
</evidence>
<feature type="compositionally biased region" description="Acidic residues" evidence="1">
    <location>
        <begin position="61"/>
        <end position="71"/>
    </location>
</feature>
<dbReference type="AlphaFoldDB" id="A0A6G0II73"/>
<feature type="compositionally biased region" description="Basic and acidic residues" evidence="1">
    <location>
        <begin position="111"/>
        <end position="121"/>
    </location>
</feature>
<feature type="compositionally biased region" description="Acidic residues" evidence="1">
    <location>
        <begin position="281"/>
        <end position="297"/>
    </location>
</feature>
<sequence>MLFHAPPYSSVREGVEQLPLDTGKSVCPLSTVPIMNNRLCDKSSHDAARGPHKCRGREGMEESFETFEEELGPPRADPPPQKPVRQIRRPEMYATRRVREEMAPVPQQPRGEPRALHREPSYPRATSLHKQAVSTQSTSQLETPWENVTLNRCLFVVVTILVLTSGFQRLHGKNSAWSEDSGGGGRIRPSSKTVMHITTQTTIRDLDDDEEDEEEEEDDDIEVKRRKPKRGGTVQTWRGLRNKPLPDKNLMKRRGGKLKNRRAKKVRDEEIKDKNKRDKTEEPEEAVDDEDGDEVNEEAAHKIKKLEEQKERKSQKG</sequence>
<feature type="compositionally biased region" description="Acidic residues" evidence="1">
    <location>
        <begin position="206"/>
        <end position="221"/>
    </location>
</feature>
<proteinExistence type="predicted"/>
<evidence type="ECO:0000313" key="2">
    <source>
        <dbReference type="EMBL" id="KAE8291003.1"/>
    </source>
</evidence>
<evidence type="ECO:0000256" key="1">
    <source>
        <dbReference type="SAM" id="MobiDB-lite"/>
    </source>
</evidence>
<name>A0A6G0II73_LARCR</name>
<keyword evidence="3" id="KW-1185">Reference proteome</keyword>
<feature type="compositionally biased region" description="Basic residues" evidence="1">
    <location>
        <begin position="251"/>
        <end position="265"/>
    </location>
</feature>
<gene>
    <name evidence="2" type="ORF">D5F01_LYC10596</name>
</gene>
<dbReference type="Proteomes" id="UP000424527">
    <property type="component" value="Unassembled WGS sequence"/>
</dbReference>
<feature type="region of interest" description="Disordered" evidence="1">
    <location>
        <begin position="173"/>
        <end position="317"/>
    </location>
</feature>
<organism evidence="2 3">
    <name type="scientific">Larimichthys crocea</name>
    <name type="common">Large yellow croaker</name>
    <name type="synonym">Pseudosciaena crocea</name>
    <dbReference type="NCBI Taxonomy" id="215358"/>
    <lineage>
        <taxon>Eukaryota</taxon>
        <taxon>Metazoa</taxon>
        <taxon>Chordata</taxon>
        <taxon>Craniata</taxon>
        <taxon>Vertebrata</taxon>
        <taxon>Euteleostomi</taxon>
        <taxon>Actinopterygii</taxon>
        <taxon>Neopterygii</taxon>
        <taxon>Teleostei</taxon>
        <taxon>Neoteleostei</taxon>
        <taxon>Acanthomorphata</taxon>
        <taxon>Eupercaria</taxon>
        <taxon>Sciaenidae</taxon>
        <taxon>Larimichthys</taxon>
    </lineage>
</organism>
<reference evidence="2 3" key="1">
    <citation type="submission" date="2019-07" db="EMBL/GenBank/DDBJ databases">
        <title>Chromosome genome assembly for large yellow croaker.</title>
        <authorList>
            <person name="Xiao S."/>
        </authorList>
    </citation>
    <scope>NUCLEOTIDE SEQUENCE [LARGE SCALE GENOMIC DNA]</scope>
    <source>
        <strain evidence="2">JMULYC20181020</strain>
        <tissue evidence="2">Muscle</tissue>
    </source>
</reference>